<keyword evidence="1" id="KW-0472">Membrane</keyword>
<feature type="transmembrane region" description="Helical" evidence="1">
    <location>
        <begin position="14"/>
        <end position="38"/>
    </location>
</feature>
<reference evidence="2 3" key="1">
    <citation type="submission" date="2019-01" db="EMBL/GenBank/DDBJ databases">
        <title>Draft genome sequences of three monokaryotic isolates of the white-rot basidiomycete fungus Dichomitus squalens.</title>
        <authorList>
            <consortium name="DOE Joint Genome Institute"/>
            <person name="Lopez S.C."/>
            <person name="Andreopoulos B."/>
            <person name="Pangilinan J."/>
            <person name="Lipzen A."/>
            <person name="Riley R."/>
            <person name="Ahrendt S."/>
            <person name="Ng V."/>
            <person name="Barry K."/>
            <person name="Daum C."/>
            <person name="Grigoriev I.V."/>
            <person name="Hilden K.S."/>
            <person name="Makela M.R."/>
            <person name="de Vries R.P."/>
        </authorList>
    </citation>
    <scope>NUCLEOTIDE SEQUENCE [LARGE SCALE GENOMIC DNA]</scope>
    <source>
        <strain evidence="2 3">CBS 464.89</strain>
    </source>
</reference>
<name>A0A4Q9PYC1_9APHY</name>
<keyword evidence="1" id="KW-0812">Transmembrane</keyword>
<organism evidence="2 3">
    <name type="scientific">Dichomitus squalens</name>
    <dbReference type="NCBI Taxonomy" id="114155"/>
    <lineage>
        <taxon>Eukaryota</taxon>
        <taxon>Fungi</taxon>
        <taxon>Dikarya</taxon>
        <taxon>Basidiomycota</taxon>
        <taxon>Agaricomycotina</taxon>
        <taxon>Agaricomycetes</taxon>
        <taxon>Polyporales</taxon>
        <taxon>Polyporaceae</taxon>
        <taxon>Dichomitus</taxon>
    </lineage>
</organism>
<evidence type="ECO:0000256" key="1">
    <source>
        <dbReference type="SAM" id="Phobius"/>
    </source>
</evidence>
<dbReference type="EMBL" id="ML145111">
    <property type="protein sequence ID" value="TBU59671.1"/>
    <property type="molecule type" value="Genomic_DNA"/>
</dbReference>
<sequence length="84" mass="9409">MDSFVSGGLDYDALHLWIVVGHTVCSSPAFCASGLYVIKVRRLVRSPEIFARQSVGSRLRMIICHFFGTVLTRLLHRDISVRSS</sequence>
<accession>A0A4Q9PYC1</accession>
<evidence type="ECO:0000313" key="3">
    <source>
        <dbReference type="Proteomes" id="UP000292082"/>
    </source>
</evidence>
<keyword evidence="1" id="KW-1133">Transmembrane helix</keyword>
<dbReference type="AlphaFoldDB" id="A0A4Q9PYC1"/>
<dbReference type="Proteomes" id="UP000292082">
    <property type="component" value="Unassembled WGS sequence"/>
</dbReference>
<evidence type="ECO:0000313" key="2">
    <source>
        <dbReference type="EMBL" id="TBU59671.1"/>
    </source>
</evidence>
<gene>
    <name evidence="2" type="ORF">BD310DRAFT_924396</name>
</gene>
<protein>
    <submittedName>
        <fullName evidence="2">Uncharacterized protein</fullName>
    </submittedName>
</protein>
<proteinExistence type="predicted"/>
<keyword evidence="3" id="KW-1185">Reference proteome</keyword>